<dbReference type="EMBL" id="KV426423">
    <property type="protein sequence ID" value="KZV81049.1"/>
    <property type="molecule type" value="Genomic_DNA"/>
</dbReference>
<proteinExistence type="predicted"/>
<protein>
    <submittedName>
        <fullName evidence="2">Uncharacterized protein</fullName>
    </submittedName>
</protein>
<sequence length="55" mass="6214">MWIVYVVSTSFDIAILVLTVIKVFKDARFLKSQDTISVLYRDGNVFSSIIADPSM</sequence>
<dbReference type="EMBL" id="KV426736">
    <property type="protein sequence ID" value="KZV78874.1"/>
    <property type="molecule type" value="Genomic_DNA"/>
</dbReference>
<keyword evidence="1" id="KW-0812">Transmembrane</keyword>
<feature type="transmembrane region" description="Helical" evidence="1">
    <location>
        <begin position="6"/>
        <end position="24"/>
    </location>
</feature>
<gene>
    <name evidence="3" type="ORF">EXIGLDRAFT_394568</name>
    <name evidence="2" type="ORF">EXIGLDRAFT_498338</name>
</gene>
<dbReference type="AlphaFoldDB" id="A0A166N8H1"/>
<keyword evidence="1" id="KW-1133">Transmembrane helix</keyword>
<keyword evidence="4" id="KW-1185">Reference proteome</keyword>
<name>A0A166N8H1_EXIGL</name>
<accession>A0A166N8H1</accession>
<keyword evidence="1" id="KW-0472">Membrane</keyword>
<evidence type="ECO:0000313" key="4">
    <source>
        <dbReference type="Proteomes" id="UP000077266"/>
    </source>
</evidence>
<organism evidence="2 4">
    <name type="scientific">Exidia glandulosa HHB12029</name>
    <dbReference type="NCBI Taxonomy" id="1314781"/>
    <lineage>
        <taxon>Eukaryota</taxon>
        <taxon>Fungi</taxon>
        <taxon>Dikarya</taxon>
        <taxon>Basidiomycota</taxon>
        <taxon>Agaricomycotina</taxon>
        <taxon>Agaricomycetes</taxon>
        <taxon>Auriculariales</taxon>
        <taxon>Exidiaceae</taxon>
        <taxon>Exidia</taxon>
    </lineage>
</organism>
<evidence type="ECO:0000313" key="2">
    <source>
        <dbReference type="EMBL" id="KZV78874.1"/>
    </source>
</evidence>
<reference evidence="2 4" key="1">
    <citation type="journal article" date="2016" name="Mol. Biol. Evol.">
        <title>Comparative Genomics of Early-Diverging Mushroom-Forming Fungi Provides Insights into the Origins of Lignocellulose Decay Capabilities.</title>
        <authorList>
            <person name="Nagy L.G."/>
            <person name="Riley R."/>
            <person name="Tritt A."/>
            <person name="Adam C."/>
            <person name="Daum C."/>
            <person name="Floudas D."/>
            <person name="Sun H."/>
            <person name="Yadav J.S."/>
            <person name="Pangilinan J."/>
            <person name="Larsson K.H."/>
            <person name="Matsuura K."/>
            <person name="Barry K."/>
            <person name="Labutti K."/>
            <person name="Kuo R."/>
            <person name="Ohm R.A."/>
            <person name="Bhattacharya S.S."/>
            <person name="Shirouzu T."/>
            <person name="Yoshinaga Y."/>
            <person name="Martin F.M."/>
            <person name="Grigoriev I.V."/>
            <person name="Hibbett D.S."/>
        </authorList>
    </citation>
    <scope>NUCLEOTIDE SEQUENCE [LARGE SCALE GENOMIC DNA]</scope>
    <source>
        <strain evidence="2 4">HHB12029</strain>
    </source>
</reference>
<evidence type="ECO:0000256" key="1">
    <source>
        <dbReference type="SAM" id="Phobius"/>
    </source>
</evidence>
<dbReference type="Proteomes" id="UP000077266">
    <property type="component" value="Unassembled WGS sequence"/>
</dbReference>
<evidence type="ECO:0000313" key="3">
    <source>
        <dbReference type="EMBL" id="KZV81049.1"/>
    </source>
</evidence>